<evidence type="ECO:0000313" key="10">
    <source>
        <dbReference type="Proteomes" id="UP001280629"/>
    </source>
</evidence>
<keyword evidence="5" id="KW-0133">Cell shape</keyword>
<dbReference type="NCBIfam" id="TIGR03426">
    <property type="entry name" value="shape_MreD"/>
    <property type="match status" value="1"/>
</dbReference>
<protein>
    <submittedName>
        <fullName evidence="9">Rod shape-determining protein MreD</fullName>
    </submittedName>
</protein>
<keyword evidence="6 8" id="KW-1133">Transmembrane helix</keyword>
<feature type="transmembrane region" description="Helical" evidence="8">
    <location>
        <begin position="31"/>
        <end position="51"/>
    </location>
</feature>
<evidence type="ECO:0000256" key="7">
    <source>
        <dbReference type="ARBA" id="ARBA00023136"/>
    </source>
</evidence>
<evidence type="ECO:0000256" key="2">
    <source>
        <dbReference type="ARBA" id="ARBA00007776"/>
    </source>
</evidence>
<evidence type="ECO:0000313" key="9">
    <source>
        <dbReference type="EMBL" id="MDW0109634.1"/>
    </source>
</evidence>
<keyword evidence="7 8" id="KW-0472">Membrane</keyword>
<feature type="transmembrane region" description="Helical" evidence="8">
    <location>
        <begin position="144"/>
        <end position="163"/>
    </location>
</feature>
<dbReference type="InterPro" id="IPR007227">
    <property type="entry name" value="Cell_shape_determining_MreD"/>
</dbReference>
<keyword evidence="3" id="KW-1003">Cell membrane</keyword>
<comment type="similarity">
    <text evidence="2">Belongs to the MreD family.</text>
</comment>
<comment type="subcellular location">
    <subcellularLocation>
        <location evidence="1">Cell membrane</location>
        <topology evidence="1">Multi-pass membrane protein</topology>
    </subcellularLocation>
</comment>
<proteinExistence type="inferred from homology"/>
<dbReference type="RefSeq" id="WP_317935181.1">
    <property type="nucleotide sequence ID" value="NZ_JAUBDH010000003.1"/>
</dbReference>
<evidence type="ECO:0000256" key="3">
    <source>
        <dbReference type="ARBA" id="ARBA00022475"/>
    </source>
</evidence>
<evidence type="ECO:0000256" key="8">
    <source>
        <dbReference type="SAM" id="Phobius"/>
    </source>
</evidence>
<dbReference type="Proteomes" id="UP001280629">
    <property type="component" value="Unassembled WGS sequence"/>
</dbReference>
<dbReference type="EMBL" id="JAUBDH010000003">
    <property type="protein sequence ID" value="MDW0109634.1"/>
    <property type="molecule type" value="Genomic_DNA"/>
</dbReference>
<dbReference type="Pfam" id="PF04093">
    <property type="entry name" value="MreD"/>
    <property type="match status" value="1"/>
</dbReference>
<name>A0ABU4FY43_9BACL</name>
<feature type="transmembrane region" description="Helical" evidence="8">
    <location>
        <begin position="103"/>
        <end position="132"/>
    </location>
</feature>
<accession>A0ABU4FY43</accession>
<keyword evidence="10" id="KW-1185">Reference proteome</keyword>
<sequence>MIRIIIPLIAVVLFFLEPVFSLFSPIELGDVRYTLVPRFVIVYLVFIASFYDLRKAVIYGLLFGLLYDMYHIDIIGIYTFLYPLICFLASVIIRQVHRSTLTVMLLSVVMVVLLEMMSFFFASMISLTSIGFDVFLTARLVPTVIANSVFIILFGWIFRNLLYKRVREKQVGM</sequence>
<gene>
    <name evidence="9" type="primary">mreD</name>
    <name evidence="9" type="ORF">QT716_06145</name>
</gene>
<evidence type="ECO:0000256" key="4">
    <source>
        <dbReference type="ARBA" id="ARBA00022692"/>
    </source>
</evidence>
<evidence type="ECO:0000256" key="5">
    <source>
        <dbReference type="ARBA" id="ARBA00022960"/>
    </source>
</evidence>
<keyword evidence="4 8" id="KW-0812">Transmembrane</keyword>
<feature type="transmembrane region" description="Helical" evidence="8">
    <location>
        <begin position="78"/>
        <end position="96"/>
    </location>
</feature>
<comment type="caution">
    <text evidence="9">The sequence shown here is derived from an EMBL/GenBank/DDBJ whole genome shotgun (WGS) entry which is preliminary data.</text>
</comment>
<reference evidence="9 10" key="1">
    <citation type="submission" date="2023-06" db="EMBL/GenBank/DDBJ databases">
        <title>Sporosarcina sp. nov., isolated from Korean traditional fermented seafood 'Jeotgal'.</title>
        <authorList>
            <person name="Yang A.-I."/>
            <person name="Shin N.-R."/>
        </authorList>
    </citation>
    <scope>NUCLEOTIDE SEQUENCE [LARGE SCALE GENOMIC DNA]</scope>
    <source>
        <strain evidence="9 10">KCTC3840</strain>
    </source>
</reference>
<evidence type="ECO:0000256" key="6">
    <source>
        <dbReference type="ARBA" id="ARBA00022989"/>
    </source>
</evidence>
<organism evidence="9 10">
    <name type="scientific">Sporosarcina aquimarina</name>
    <dbReference type="NCBI Taxonomy" id="114975"/>
    <lineage>
        <taxon>Bacteria</taxon>
        <taxon>Bacillati</taxon>
        <taxon>Bacillota</taxon>
        <taxon>Bacilli</taxon>
        <taxon>Bacillales</taxon>
        <taxon>Caryophanaceae</taxon>
        <taxon>Sporosarcina</taxon>
    </lineage>
</organism>
<evidence type="ECO:0000256" key="1">
    <source>
        <dbReference type="ARBA" id="ARBA00004651"/>
    </source>
</evidence>